<dbReference type="SMART" id="SM00342">
    <property type="entry name" value="HTH_ARAC"/>
    <property type="match status" value="1"/>
</dbReference>
<dbReference type="InterPro" id="IPR018060">
    <property type="entry name" value="HTH_AraC"/>
</dbReference>
<evidence type="ECO:0000256" key="2">
    <source>
        <dbReference type="ARBA" id="ARBA00023125"/>
    </source>
</evidence>
<protein>
    <submittedName>
        <fullName evidence="6">Helix-turn-helix transcriptional regulator</fullName>
    </submittedName>
</protein>
<reference evidence="6" key="2">
    <citation type="submission" date="2021-03" db="EMBL/GenBank/DDBJ databases">
        <authorList>
            <person name="Cao W."/>
        </authorList>
    </citation>
    <scope>NUCLEOTIDE SEQUENCE</scope>
    <source>
        <strain evidence="6">110414</strain>
    </source>
</reference>
<dbReference type="Proteomes" id="UP000673447">
    <property type="component" value="Unassembled WGS sequence"/>
</dbReference>
<dbReference type="RefSeq" id="WP_210536059.1">
    <property type="nucleotide sequence ID" value="NZ_JAGKTC010000001.1"/>
</dbReference>
<dbReference type="InterPro" id="IPR050204">
    <property type="entry name" value="AraC_XylS_family_regulators"/>
</dbReference>
<evidence type="ECO:0000313" key="7">
    <source>
        <dbReference type="Proteomes" id="UP000673447"/>
    </source>
</evidence>
<dbReference type="InterPro" id="IPR009057">
    <property type="entry name" value="Homeodomain-like_sf"/>
</dbReference>
<reference evidence="6" key="1">
    <citation type="journal article" date="2016" name="Int. J. Syst. Evol. Microbiol.">
        <title>Pseudoxanthomonas helianthi sp. nov., isolated from roots of Jerusalem artichoke (Helianthus tuberosus).</title>
        <authorList>
            <person name="Kittiwongwattana C."/>
            <person name="Thawai C."/>
        </authorList>
    </citation>
    <scope>NUCLEOTIDE SEQUENCE</scope>
    <source>
        <strain evidence="6">110414</strain>
    </source>
</reference>
<dbReference type="AlphaFoldDB" id="A0A941AW84"/>
<evidence type="ECO:0000259" key="5">
    <source>
        <dbReference type="PROSITE" id="PS01124"/>
    </source>
</evidence>
<feature type="domain" description="HTH araC/xylS-type" evidence="5">
    <location>
        <begin position="190"/>
        <end position="288"/>
    </location>
</feature>
<dbReference type="EMBL" id="JAGKTC010000001">
    <property type="protein sequence ID" value="MBP3984288.1"/>
    <property type="molecule type" value="Genomic_DNA"/>
</dbReference>
<dbReference type="Pfam" id="PF12833">
    <property type="entry name" value="HTH_18"/>
    <property type="match status" value="1"/>
</dbReference>
<dbReference type="PANTHER" id="PTHR46796:SF6">
    <property type="entry name" value="ARAC SUBFAMILY"/>
    <property type="match status" value="1"/>
</dbReference>
<evidence type="ECO:0000256" key="3">
    <source>
        <dbReference type="ARBA" id="ARBA00023163"/>
    </source>
</evidence>
<proteinExistence type="predicted"/>
<dbReference type="Gene3D" id="1.10.10.60">
    <property type="entry name" value="Homeodomain-like"/>
    <property type="match status" value="1"/>
</dbReference>
<organism evidence="6 7">
    <name type="scientific">Pseudoxanthomonas helianthi</name>
    <dbReference type="NCBI Taxonomy" id="1453541"/>
    <lineage>
        <taxon>Bacteria</taxon>
        <taxon>Pseudomonadati</taxon>
        <taxon>Pseudomonadota</taxon>
        <taxon>Gammaproteobacteria</taxon>
        <taxon>Lysobacterales</taxon>
        <taxon>Lysobacteraceae</taxon>
        <taxon>Pseudoxanthomonas</taxon>
    </lineage>
</organism>
<dbReference type="PROSITE" id="PS01124">
    <property type="entry name" value="HTH_ARAC_FAMILY_2"/>
    <property type="match status" value="1"/>
</dbReference>
<evidence type="ECO:0000256" key="4">
    <source>
        <dbReference type="SAM" id="MobiDB-lite"/>
    </source>
</evidence>
<evidence type="ECO:0000313" key="6">
    <source>
        <dbReference type="EMBL" id="MBP3984288.1"/>
    </source>
</evidence>
<dbReference type="PANTHER" id="PTHR46796">
    <property type="entry name" value="HTH-TYPE TRANSCRIPTIONAL ACTIVATOR RHAS-RELATED"/>
    <property type="match status" value="1"/>
</dbReference>
<keyword evidence="3" id="KW-0804">Transcription</keyword>
<comment type="caution">
    <text evidence="6">The sequence shown here is derived from an EMBL/GenBank/DDBJ whole genome shotgun (WGS) entry which is preliminary data.</text>
</comment>
<name>A0A941AW84_9GAMM</name>
<feature type="region of interest" description="Disordered" evidence="4">
    <location>
        <begin position="1"/>
        <end position="20"/>
    </location>
</feature>
<keyword evidence="1" id="KW-0805">Transcription regulation</keyword>
<accession>A0A941AW84</accession>
<keyword evidence="7" id="KW-1185">Reference proteome</keyword>
<evidence type="ECO:0000256" key="1">
    <source>
        <dbReference type="ARBA" id="ARBA00023015"/>
    </source>
</evidence>
<dbReference type="GO" id="GO:0043565">
    <property type="term" value="F:sequence-specific DNA binding"/>
    <property type="evidence" value="ECO:0007669"/>
    <property type="project" value="InterPro"/>
</dbReference>
<gene>
    <name evidence="6" type="ORF">J5837_07585</name>
</gene>
<dbReference type="SUPFAM" id="SSF46689">
    <property type="entry name" value="Homeodomain-like"/>
    <property type="match status" value="2"/>
</dbReference>
<sequence>MPHRPACYPEPSPAAMAGDAHSRLPSLDTLVSPVPEGVFPSPVDDRHVLCLHLGEPVPVSYRWDNHERQGVRLHGQFCVVPAGASTRWIVSRPATSLLLRLAPAMLRDAAEAMGMNARGDVLAPAIHIRDAQVERIGWMMRAEARDGHPGGRLFADSLASALAARLLALESRRPAPTTDSRNALPAWRLRQVLDYIEAHLGENLTLAELAATAGFSVSHFKSLFKRTVGMPAHQFVLRRRVARAQAHLREGRMSRTQIALETGFAHPSHMVRCLRRFAGEAIGDDLETSGNA</sequence>
<keyword evidence="2" id="KW-0238">DNA-binding</keyword>
<dbReference type="GO" id="GO:0003700">
    <property type="term" value="F:DNA-binding transcription factor activity"/>
    <property type="evidence" value="ECO:0007669"/>
    <property type="project" value="InterPro"/>
</dbReference>